<sequence>MKNYKQILLVLVAVFAAVLLVACGPKSDNGTYAFEPSTEEVREMLPSQLAYIITDDYKFRVSIIIKDKEGVMKVQIKSNVQNTNQSYDFKVDQKHKIFVMKNDDSGTKMSYKISNHMLTFMDVKESNSSGSDIFVNYIKMAKFKKVK</sequence>
<dbReference type="PROSITE" id="PS51257">
    <property type="entry name" value="PROKAR_LIPOPROTEIN"/>
    <property type="match status" value="1"/>
</dbReference>
<gene>
    <name evidence="1" type="ORF">DW820_01360</name>
    <name evidence="2" type="ORF">RDV49_06750</name>
</gene>
<evidence type="ECO:0008006" key="4">
    <source>
        <dbReference type="Google" id="ProtNLM"/>
    </source>
</evidence>
<protein>
    <recommendedName>
        <fullName evidence="4">Lipoprotein</fullName>
    </recommendedName>
</protein>
<reference evidence="1 3" key="1">
    <citation type="submission" date="2018-08" db="EMBL/GenBank/DDBJ databases">
        <title>A genome reference for cultivated species of the human gut microbiota.</title>
        <authorList>
            <person name="Zou Y."/>
            <person name="Xue W."/>
            <person name="Luo G."/>
        </authorList>
    </citation>
    <scope>NUCLEOTIDE SEQUENCE [LARGE SCALE GENOMIC DNA]</scope>
    <source>
        <strain evidence="1 3">AM33-3BH</strain>
    </source>
</reference>
<dbReference type="Proteomes" id="UP000285773">
    <property type="component" value="Unassembled WGS sequence"/>
</dbReference>
<dbReference type="Proteomes" id="UP001248323">
    <property type="component" value="Chromosome"/>
</dbReference>
<dbReference type="EMBL" id="QSIO01000001">
    <property type="protein sequence ID" value="RHC95806.1"/>
    <property type="molecule type" value="Genomic_DNA"/>
</dbReference>
<organism evidence="1 3">
    <name type="scientific">Streptococcus parasanguinis</name>
    <dbReference type="NCBI Taxonomy" id="1318"/>
    <lineage>
        <taxon>Bacteria</taxon>
        <taxon>Bacillati</taxon>
        <taxon>Bacillota</taxon>
        <taxon>Bacilli</taxon>
        <taxon>Lactobacillales</taxon>
        <taxon>Streptococcaceae</taxon>
        <taxon>Streptococcus</taxon>
    </lineage>
</organism>
<proteinExistence type="predicted"/>
<accession>A0A414CL78</accession>
<evidence type="ECO:0000313" key="2">
    <source>
        <dbReference type="EMBL" id="WNB82613.1"/>
    </source>
</evidence>
<evidence type="ECO:0000313" key="3">
    <source>
        <dbReference type="Proteomes" id="UP000285773"/>
    </source>
</evidence>
<dbReference type="AlphaFoldDB" id="A0A414CL78"/>
<reference evidence="2" key="2">
    <citation type="submission" date="2023-09" db="EMBL/GenBank/DDBJ databases">
        <title>Streptococcus_parasanguinius_hifiasm_complete_genome_Zymo_Research_ D6332.</title>
        <authorList>
            <person name="Damerum A."/>
        </authorList>
    </citation>
    <scope>NUCLEOTIDE SEQUENCE</scope>
    <source>
        <strain evidence="2">B-1756</strain>
    </source>
</reference>
<evidence type="ECO:0000313" key="1">
    <source>
        <dbReference type="EMBL" id="RHC95806.1"/>
    </source>
</evidence>
<name>A0A414CL78_STRPA</name>
<dbReference type="RefSeq" id="WP_003007434.1">
    <property type="nucleotide sequence ID" value="NZ_CP133988.1"/>
</dbReference>
<dbReference type="EMBL" id="CP133988">
    <property type="protein sequence ID" value="WNB82613.1"/>
    <property type="molecule type" value="Genomic_DNA"/>
</dbReference>